<evidence type="ECO:0000313" key="2">
    <source>
        <dbReference type="EMBL" id="AOT58829.1"/>
    </source>
</evidence>
<dbReference type="GeneID" id="91407056"/>
<gene>
    <name evidence="2" type="ORF">A4G23_01650</name>
</gene>
<dbReference type="PATRIC" id="fig|285473.5.peg.1709"/>
<proteinExistence type="predicted"/>
<keyword evidence="1" id="KW-0472">Membrane</keyword>
<organism evidence="2 3">
    <name type="scientific">Streptomyces rubrolavendulae</name>
    <dbReference type="NCBI Taxonomy" id="285473"/>
    <lineage>
        <taxon>Bacteria</taxon>
        <taxon>Bacillati</taxon>
        <taxon>Actinomycetota</taxon>
        <taxon>Actinomycetes</taxon>
        <taxon>Kitasatosporales</taxon>
        <taxon>Streptomycetaceae</taxon>
        <taxon>Streptomyces</taxon>
    </lineage>
</organism>
<dbReference type="STRING" id="285473.A4G23_01650"/>
<dbReference type="AlphaFoldDB" id="A0A1D8G050"/>
<dbReference type="RefSeq" id="WP_031128240.1">
    <property type="nucleotide sequence ID" value="NZ_CP017316.1"/>
</dbReference>
<accession>A0A1D8G050</accession>
<name>A0A1D8G050_9ACTN</name>
<protein>
    <submittedName>
        <fullName evidence="2">Uncharacterized protein</fullName>
    </submittedName>
</protein>
<feature type="transmembrane region" description="Helical" evidence="1">
    <location>
        <begin position="27"/>
        <end position="46"/>
    </location>
</feature>
<keyword evidence="1" id="KW-0812">Transmembrane</keyword>
<dbReference type="KEGG" id="srn:A4G23_01650"/>
<reference evidence="2 3" key="1">
    <citation type="submission" date="2016-09" db="EMBL/GenBank/DDBJ databases">
        <title>Streptomyces rubrolavendulae MJM4426 Genome sequencing and assembly.</title>
        <authorList>
            <person name="Kim J.-G."/>
        </authorList>
    </citation>
    <scope>NUCLEOTIDE SEQUENCE [LARGE SCALE GENOMIC DNA]</scope>
    <source>
        <strain evidence="2 3">MJM4426</strain>
    </source>
</reference>
<evidence type="ECO:0000313" key="3">
    <source>
        <dbReference type="Proteomes" id="UP000095349"/>
    </source>
</evidence>
<evidence type="ECO:0000256" key="1">
    <source>
        <dbReference type="SAM" id="Phobius"/>
    </source>
</evidence>
<sequence length="54" mass="5798">MSSLHTAAAHLVTLAEGSEHGGNHESLNPYLTGAGALVALLLLLWITTRFNRDR</sequence>
<keyword evidence="1" id="KW-1133">Transmembrane helix</keyword>
<dbReference type="EMBL" id="CP017316">
    <property type="protein sequence ID" value="AOT58829.1"/>
    <property type="molecule type" value="Genomic_DNA"/>
</dbReference>
<dbReference type="Proteomes" id="UP000095349">
    <property type="component" value="Chromosome"/>
</dbReference>
<keyword evidence="3" id="KW-1185">Reference proteome</keyword>